<dbReference type="Gene3D" id="3.10.620.30">
    <property type="match status" value="1"/>
</dbReference>
<evidence type="ECO:0000313" key="10">
    <source>
        <dbReference type="EMBL" id="CDW84726.1"/>
    </source>
</evidence>
<dbReference type="Pfam" id="PF24656">
    <property type="entry name" value="CEPT76_peptidase"/>
    <property type="match status" value="1"/>
</dbReference>
<feature type="domain" description="CEP76 C2" evidence="7">
    <location>
        <begin position="100"/>
        <end position="248"/>
    </location>
</feature>
<comment type="subcellular location">
    <subcellularLocation>
        <location evidence="1">Cytoplasm</location>
        <location evidence="1">Cytoskeleton</location>
        <location evidence="1">Microtubule organizing center</location>
        <location evidence="1">Centrosome</location>
        <location evidence="1">Centriole</location>
    </subcellularLocation>
</comment>
<keyword evidence="4" id="KW-0963">Cytoplasm</keyword>
<comment type="similarity">
    <text evidence="2">Belongs to the CEP76 family.</text>
</comment>
<dbReference type="InterPro" id="IPR038765">
    <property type="entry name" value="Papain-like_cys_pep_sf"/>
</dbReference>
<dbReference type="PANTHER" id="PTHR46436:SF1">
    <property type="entry name" value="CENTROSOMAL PROTEIN OF 76 KDA"/>
    <property type="match status" value="1"/>
</dbReference>
<dbReference type="InterPro" id="IPR056288">
    <property type="entry name" value="CEP76_C"/>
</dbReference>
<organism evidence="10 11">
    <name type="scientific">Stylonychia lemnae</name>
    <name type="common">Ciliate</name>
    <dbReference type="NCBI Taxonomy" id="5949"/>
    <lineage>
        <taxon>Eukaryota</taxon>
        <taxon>Sar</taxon>
        <taxon>Alveolata</taxon>
        <taxon>Ciliophora</taxon>
        <taxon>Intramacronucleata</taxon>
        <taxon>Spirotrichea</taxon>
        <taxon>Stichotrichia</taxon>
        <taxon>Sporadotrichida</taxon>
        <taxon>Oxytrichidae</taxon>
        <taxon>Stylonychinae</taxon>
        <taxon>Stylonychia</taxon>
    </lineage>
</organism>
<evidence type="ECO:0000256" key="4">
    <source>
        <dbReference type="ARBA" id="ARBA00022490"/>
    </source>
</evidence>
<comment type="function">
    <text evidence="6">Centrosomal protein involved in regulation of centriole duplication. Required to limit centriole duplication to once per cell cycle by preventing centriole reduplication.</text>
</comment>
<evidence type="ECO:0000256" key="1">
    <source>
        <dbReference type="ARBA" id="ARBA00004114"/>
    </source>
</evidence>
<dbReference type="OMA" id="TMHADEL"/>
<reference evidence="10 11" key="1">
    <citation type="submission" date="2014-06" db="EMBL/GenBank/DDBJ databases">
        <authorList>
            <person name="Swart Estienne"/>
        </authorList>
    </citation>
    <scope>NUCLEOTIDE SEQUENCE [LARGE SCALE GENOMIC DNA]</scope>
    <source>
        <strain evidence="10 11">130c</strain>
    </source>
</reference>
<accession>A0A078ARW6</accession>
<dbReference type="GO" id="GO:0005814">
    <property type="term" value="C:centriole"/>
    <property type="evidence" value="ECO:0007669"/>
    <property type="project" value="UniProtKB-SubCell"/>
</dbReference>
<feature type="domain" description="Centrosomal protein of 76 kDa C-terminal" evidence="8">
    <location>
        <begin position="506"/>
        <end position="642"/>
    </location>
</feature>
<evidence type="ECO:0000259" key="9">
    <source>
        <dbReference type="Pfam" id="PF24656"/>
    </source>
</evidence>
<dbReference type="SUPFAM" id="SSF54001">
    <property type="entry name" value="Cysteine proteinases"/>
    <property type="match status" value="1"/>
</dbReference>
<keyword evidence="5" id="KW-0206">Cytoskeleton</keyword>
<evidence type="ECO:0000313" key="11">
    <source>
        <dbReference type="Proteomes" id="UP000039865"/>
    </source>
</evidence>
<dbReference type="Pfam" id="PF15627">
    <property type="entry name" value="CEP76-C2"/>
    <property type="match status" value="1"/>
</dbReference>
<dbReference type="Pfam" id="PF24652">
    <property type="entry name" value="CEP76_C"/>
    <property type="match status" value="1"/>
</dbReference>
<evidence type="ECO:0000256" key="6">
    <source>
        <dbReference type="ARBA" id="ARBA00024729"/>
    </source>
</evidence>
<proteinExistence type="inferred from homology"/>
<dbReference type="InterPro" id="IPR052299">
    <property type="entry name" value="CEP76"/>
</dbReference>
<dbReference type="InterPro" id="IPR028926">
    <property type="entry name" value="CEP76-C2"/>
</dbReference>
<sequence>MQVSNTQLEQVKSLLKDHLESHKFFDNLKSAIAKDPKHSNLDRNAIIEKLRSEGVLNDILQQIPVKKQASQAEQSAKVQAYEVKKKEKTGITVKLFNNENLDPGRRYLSVKVVHLKAFIDFMNVRDDEYVFVTIQFLRQRFQTQIQLAGVDVEFDDETYIFDFVGADNDQVKFDPTLLLKLNQMVHITILRQRKNEKAVVMGTKNIDWRPLLHSNAIEINAEILPVDLTHQGSLGVIQLHMDIIPQLSKVEILNEDSVMKQLQLEKKFETESLQKFLDYANEWWNEYKMIRHQHKTRLVKIFAETDDREASVYKPVCSLVQPMIADRVGNLDTPLHAARLVSLIPFQRLEAPGKDKVEVWHSIQSFLSRGCGDSEDHAVLLCNLLLGFGLEAYICIGTNSEGSHAWVLTKSLVEASGKKKVQFWESLTGQKLEFEDPRVHRFYRTIGCVFNHKYFFANVQADDRVINTNWNFEDEFMWKGMQPQMINMLSPSQGIGYLMPSSMNNIANEERSIENILKEKIGSVRMNDEHISTSWDNHLSYLLSTALLNYEMERIGGVTFANEEFQASIKNHVPEGHVFKALPVQFTHFDTERMIHHIYNNKVGKEVMLARGDQMKHAVRVKIVPYPENVCAVWVMVACRYRSIH</sequence>
<dbReference type="InterPro" id="IPR056290">
    <property type="entry name" value="CEPT76/DRC7_peptidase-like_dom"/>
</dbReference>
<feature type="domain" description="CEP76/DRC7 peptidase-like" evidence="9">
    <location>
        <begin position="358"/>
        <end position="481"/>
    </location>
</feature>
<dbReference type="Proteomes" id="UP000039865">
    <property type="component" value="Unassembled WGS sequence"/>
</dbReference>
<evidence type="ECO:0000256" key="3">
    <source>
        <dbReference type="ARBA" id="ARBA00015706"/>
    </source>
</evidence>
<name>A0A078ARW6_STYLE</name>
<dbReference type="InParanoid" id="A0A078ARW6"/>
<evidence type="ECO:0000259" key="8">
    <source>
        <dbReference type="Pfam" id="PF24652"/>
    </source>
</evidence>
<dbReference type="AlphaFoldDB" id="A0A078ARW6"/>
<evidence type="ECO:0000259" key="7">
    <source>
        <dbReference type="Pfam" id="PF15627"/>
    </source>
</evidence>
<dbReference type="OrthoDB" id="5527234at2759"/>
<dbReference type="EMBL" id="CCKQ01013099">
    <property type="protein sequence ID" value="CDW84726.1"/>
    <property type="molecule type" value="Genomic_DNA"/>
</dbReference>
<keyword evidence="11" id="KW-1185">Reference proteome</keyword>
<protein>
    <recommendedName>
        <fullName evidence="3">Centrosomal protein of 76 kDa</fullName>
    </recommendedName>
</protein>
<gene>
    <name evidence="10" type="primary">Contig497.g548</name>
    <name evidence="10" type="ORF">STYLEM_13793</name>
</gene>
<dbReference type="PANTHER" id="PTHR46436">
    <property type="entry name" value="CENTROSOMAL PROTEIN OF 76 KDA"/>
    <property type="match status" value="1"/>
</dbReference>
<evidence type="ECO:0000256" key="2">
    <source>
        <dbReference type="ARBA" id="ARBA00005400"/>
    </source>
</evidence>
<evidence type="ECO:0000256" key="5">
    <source>
        <dbReference type="ARBA" id="ARBA00023212"/>
    </source>
</evidence>